<dbReference type="EMBL" id="LK932485">
    <property type="protein sequence ID" value="CDS84466.1"/>
    <property type="molecule type" value="Genomic_DNA"/>
</dbReference>
<dbReference type="SUPFAM" id="SSF53850">
    <property type="entry name" value="Periplasmic binding protein-like II"/>
    <property type="match status" value="1"/>
</dbReference>
<reference evidence="5" key="4">
    <citation type="submission" date="2021-06" db="EMBL/GenBank/DDBJ databases">
        <authorList>
            <consortium name="NCBI Pathogen Detection Project"/>
        </authorList>
    </citation>
    <scope>NUCLEOTIDE SEQUENCE</scope>
    <source>
        <strain evidence="5">HN1000</strain>
    </source>
</reference>
<proteinExistence type="predicted"/>
<dbReference type="PANTHER" id="PTHR30024:SF46">
    <property type="entry name" value="ABC TRANSPORTER, SUBSTRATE-BINDING LIPOPROTEIN"/>
    <property type="match status" value="1"/>
</dbReference>
<evidence type="ECO:0000313" key="2">
    <source>
        <dbReference type="EMBL" id="CDS84466.1"/>
    </source>
</evidence>
<feature type="domain" description="SsuA/THI5-like" evidence="1">
    <location>
        <begin position="80"/>
        <end position="264"/>
    </location>
</feature>
<evidence type="ECO:0000313" key="8">
    <source>
        <dbReference type="Proteomes" id="UP000189137"/>
    </source>
</evidence>
<dbReference type="InterPro" id="IPR027024">
    <property type="entry name" value="UCP027386_ABC_sbc_TM0202"/>
</dbReference>
<dbReference type="Proteomes" id="UP000878956">
    <property type="component" value="Unassembled WGS sequence"/>
</dbReference>
<protein>
    <submittedName>
        <fullName evidence="7">ABC transporter nitrate/sulfonate/taurine extracellular solute-binding protein</fullName>
    </submittedName>
    <submittedName>
        <fullName evidence="5">ABC transporter substrate-binding protein</fullName>
    </submittedName>
    <submittedName>
        <fullName evidence="6">ABC-type taurine transport system, periplasmic component</fullName>
    </submittedName>
    <submittedName>
        <fullName evidence="2">ABC-type transport system, nitrate/sulfonate/taurine extracellular solute-binding protein</fullName>
    </submittedName>
    <submittedName>
        <fullName evidence="3">ABC-type transport system,nitrate/sulfonate/taurine extracellular solute-binding protein</fullName>
    </submittedName>
</protein>
<dbReference type="EMBL" id="DAEPXK010000039">
    <property type="protein sequence ID" value="HBH1543474.1"/>
    <property type="molecule type" value="Genomic_DNA"/>
</dbReference>
<dbReference type="PATRIC" id="fig|1496.1373.peg.3611"/>
<sequence length="331" mass="36325">MKKYISIILLVVLTMVVLVGCSPGKDNPKNKELSVVKQVKVAVPDGLPAVAIAKLANENPEIKEGYETVYSIEKTPEAISTRVMKKDADIAIVPSNMAAIAYNKTSSYNIVGTVGMGSLYLVSTENIKDYSDLVGKEVGCTGKGLTPDITIKSLLLQKDINYSDIKFNYVNSASELVPLLATGKVKTGIVPEPALSALMSKNPDIKIIKSLNDSWKEVSGSKDGYPQSTLIVKSEFLRDNKDFVDSFVGQLSNSIDWANKNPEELGAYSEKIKISTESKIIGKSLERANLKYIPVKDMIKDYKNYYEKLANFDDKTLGGKVPDEAIYFVEK</sequence>
<evidence type="ECO:0000313" key="7">
    <source>
        <dbReference type="EMBL" id="VFD32236.1"/>
    </source>
</evidence>
<dbReference type="PIRSF" id="PIRSF027386">
    <property type="entry name" value="UCP027386_ABC_sbc_TM0202"/>
    <property type="match status" value="1"/>
</dbReference>
<name>A0A069A2H2_CLODI</name>
<accession>A0A069A2H2</accession>
<dbReference type="PANTHER" id="PTHR30024">
    <property type="entry name" value="ALIPHATIC SULFONATES-BINDING PROTEIN-RELATED"/>
    <property type="match status" value="1"/>
</dbReference>
<dbReference type="EMBL" id="LK933327">
    <property type="protein sequence ID" value="CDT67130.1"/>
    <property type="molecule type" value="Genomic_DNA"/>
</dbReference>
<dbReference type="Pfam" id="PF09084">
    <property type="entry name" value="NMT1"/>
    <property type="match status" value="1"/>
</dbReference>
<dbReference type="EMBL" id="LK932371">
    <property type="protein sequence ID" value="CDS84902.1"/>
    <property type="molecule type" value="Genomic_DNA"/>
</dbReference>
<reference evidence="3" key="1">
    <citation type="submission" date="2014-07" db="EMBL/GenBank/DDBJ databases">
        <authorList>
            <person name="Monot Marc"/>
        </authorList>
    </citation>
    <scope>NUCLEOTIDE SEQUENCE</scope>
    <source>
        <strain evidence="4">7032989</strain>
        <strain evidence="3">7032994</strain>
    </source>
</reference>
<evidence type="ECO:0000313" key="5">
    <source>
        <dbReference type="EMBL" id="HBH1543474.1"/>
    </source>
</evidence>
<evidence type="ECO:0000313" key="9">
    <source>
        <dbReference type="Proteomes" id="UP000411588"/>
    </source>
</evidence>
<evidence type="ECO:0000259" key="1">
    <source>
        <dbReference type="Pfam" id="PF09084"/>
    </source>
</evidence>
<dbReference type="Proteomes" id="UP000411588">
    <property type="component" value="Unassembled WGS sequence"/>
</dbReference>
<gene>
    <name evidence="4" type="ORF">BN1095_630049</name>
    <name evidence="2" type="ORF">BN1096_340046</name>
    <name evidence="3" type="ORF">BN1097_350052</name>
    <name evidence="5" type="ORF">KRM00_003003</name>
    <name evidence="7" type="ORF">SAMEA1402399_01934</name>
    <name evidence="6" type="ORF">SAMEA3375112_00987</name>
</gene>
<dbReference type="Proteomes" id="UP000189137">
    <property type="component" value="Unassembled WGS sequence"/>
</dbReference>
<dbReference type="PROSITE" id="PS51257">
    <property type="entry name" value="PROKAR_LIPOPROTEIN"/>
    <property type="match status" value="1"/>
</dbReference>
<organism evidence="3">
    <name type="scientific">Clostridioides difficile</name>
    <name type="common">Peptoclostridium difficile</name>
    <dbReference type="NCBI Taxonomy" id="1496"/>
    <lineage>
        <taxon>Bacteria</taxon>
        <taxon>Bacillati</taxon>
        <taxon>Bacillota</taxon>
        <taxon>Clostridia</taxon>
        <taxon>Peptostreptococcales</taxon>
        <taxon>Peptostreptococcaceae</taxon>
        <taxon>Clostridioides</taxon>
    </lineage>
</organism>
<dbReference type="Gene3D" id="3.40.190.10">
    <property type="entry name" value="Periplasmic binding protein-like II"/>
    <property type="match status" value="2"/>
</dbReference>
<dbReference type="AlphaFoldDB" id="A0A069A2H2"/>
<reference evidence="7 9" key="3">
    <citation type="submission" date="2019-02" db="EMBL/GenBank/DDBJ databases">
        <authorList>
            <consortium name="Pathogen Informatics"/>
        </authorList>
    </citation>
    <scope>NUCLEOTIDE SEQUENCE [LARGE SCALE GENOMIC DNA]</scope>
    <source>
        <strain evidence="9">clo34</strain>
        <strain evidence="7">Clo34</strain>
        <strain evidence="6 8">VRECD0157</strain>
    </source>
</reference>
<dbReference type="EMBL" id="CAADAN010000006">
    <property type="protein sequence ID" value="VFD32236.1"/>
    <property type="molecule type" value="Genomic_DNA"/>
</dbReference>
<reference evidence="5" key="2">
    <citation type="journal article" date="2018" name="Genome Biol.">
        <title>SKESA: strategic k-mer extension for scrupulous assemblies.</title>
        <authorList>
            <person name="Souvorov A."/>
            <person name="Agarwala R."/>
            <person name="Lipman D.J."/>
        </authorList>
    </citation>
    <scope>NUCLEOTIDE SEQUENCE</scope>
    <source>
        <strain evidence="5">HN1000</strain>
    </source>
</reference>
<dbReference type="EMBL" id="FUPS01000003">
    <property type="protein sequence ID" value="SJS02506.1"/>
    <property type="molecule type" value="Genomic_DNA"/>
</dbReference>
<dbReference type="RefSeq" id="WP_009895950.1">
    <property type="nucleotide sequence ID" value="NZ_AP031492.1"/>
</dbReference>
<evidence type="ECO:0000313" key="4">
    <source>
        <dbReference type="EMBL" id="CDT67130.1"/>
    </source>
</evidence>
<dbReference type="GeneID" id="66353426"/>
<evidence type="ECO:0000313" key="3">
    <source>
        <dbReference type="EMBL" id="CDS84902.1"/>
    </source>
</evidence>
<evidence type="ECO:0000313" key="6">
    <source>
        <dbReference type="EMBL" id="SJS02506.1"/>
    </source>
</evidence>
<dbReference type="InterPro" id="IPR015168">
    <property type="entry name" value="SsuA/THI5"/>
</dbReference>